<name>A0A919M0H6_KLEPN</name>
<evidence type="ECO:0000313" key="2">
    <source>
        <dbReference type="Proteomes" id="UP000655094"/>
    </source>
</evidence>
<dbReference type="EMBL" id="BNFF01000001">
    <property type="protein sequence ID" value="GHK54552.1"/>
    <property type="molecule type" value="Genomic_DNA"/>
</dbReference>
<dbReference type="Proteomes" id="UP000655094">
    <property type="component" value="Unassembled WGS sequence"/>
</dbReference>
<reference evidence="1" key="1">
    <citation type="submission" date="2020-10" db="EMBL/GenBank/DDBJ databases">
        <title>Genome Sequence of ESBL Producing Zambian Clinical Strains.</title>
        <authorList>
            <person name="Shawa M."/>
            <person name="Furuta Y."/>
            <person name="Simbotwe M."/>
            <person name="Mulenga E."/>
            <person name="Mubanga M."/>
            <person name="Mulenga G."/>
            <person name="Kaile C."/>
            <person name="Zorigt T."/>
            <person name="Hang'ombe B."/>
            <person name="Higashi H."/>
        </authorList>
    </citation>
    <scope>NUCLEOTIDE SEQUENCE</scope>
    <source>
        <strain evidence="1">Zam_UTH_09</strain>
    </source>
</reference>
<protein>
    <submittedName>
        <fullName evidence="1">Uncharacterized protein</fullName>
    </submittedName>
</protein>
<sequence>MWRLRRGGAQRQRVQELRQPGGQLFKAPAVHQGDNLLETGKEGCRAAAAAAR</sequence>
<proteinExistence type="predicted"/>
<comment type="caution">
    <text evidence="1">The sequence shown here is derived from an EMBL/GenBank/DDBJ whole genome shotgun (WGS) entry which is preliminary data.</text>
</comment>
<dbReference type="AlphaFoldDB" id="A0A919M0H6"/>
<accession>A0A919M0H6</accession>
<gene>
    <name evidence="1" type="ORF">KPZU09_42880</name>
</gene>
<evidence type="ECO:0000313" key="1">
    <source>
        <dbReference type="EMBL" id="GHK54552.1"/>
    </source>
</evidence>
<organism evidence="1 2">
    <name type="scientific">Klebsiella pneumoniae</name>
    <dbReference type="NCBI Taxonomy" id="573"/>
    <lineage>
        <taxon>Bacteria</taxon>
        <taxon>Pseudomonadati</taxon>
        <taxon>Pseudomonadota</taxon>
        <taxon>Gammaproteobacteria</taxon>
        <taxon>Enterobacterales</taxon>
        <taxon>Enterobacteriaceae</taxon>
        <taxon>Klebsiella/Raoultella group</taxon>
        <taxon>Klebsiella</taxon>
        <taxon>Klebsiella pneumoniae complex</taxon>
    </lineage>
</organism>